<dbReference type="AlphaFoldDB" id="A0A834T089"/>
<dbReference type="Pfam" id="PF14223">
    <property type="entry name" value="Retrotran_gag_2"/>
    <property type="match status" value="1"/>
</dbReference>
<comment type="caution">
    <text evidence="1">The sequence shown here is derived from an EMBL/GenBank/DDBJ whole genome shotgun (WGS) entry which is preliminary data.</text>
</comment>
<protein>
    <submittedName>
        <fullName evidence="1">Cytochrome p450</fullName>
    </submittedName>
</protein>
<accession>A0A834T089</accession>
<dbReference type="Proteomes" id="UP000634136">
    <property type="component" value="Unassembled WGS sequence"/>
</dbReference>
<name>A0A834T089_9FABA</name>
<evidence type="ECO:0000313" key="1">
    <source>
        <dbReference type="EMBL" id="KAF7812846.1"/>
    </source>
</evidence>
<reference evidence="1" key="1">
    <citation type="submission" date="2020-09" db="EMBL/GenBank/DDBJ databases">
        <title>Genome-Enabled Discovery of Anthraquinone Biosynthesis in Senna tora.</title>
        <authorList>
            <person name="Kang S.-H."/>
            <person name="Pandey R.P."/>
            <person name="Lee C.-M."/>
            <person name="Sim J.-S."/>
            <person name="Jeong J.-T."/>
            <person name="Choi B.-S."/>
            <person name="Jung M."/>
            <person name="Ginzburg D."/>
            <person name="Zhao K."/>
            <person name="Won S.Y."/>
            <person name="Oh T.-J."/>
            <person name="Yu Y."/>
            <person name="Kim N.-H."/>
            <person name="Lee O.R."/>
            <person name="Lee T.-H."/>
            <person name="Bashyal P."/>
            <person name="Kim T.-S."/>
            <person name="Lee W.-H."/>
            <person name="Kawkins C."/>
            <person name="Kim C.-K."/>
            <person name="Kim J.S."/>
            <person name="Ahn B.O."/>
            <person name="Rhee S.Y."/>
            <person name="Sohng J.K."/>
        </authorList>
    </citation>
    <scope>NUCLEOTIDE SEQUENCE</scope>
    <source>
        <tissue evidence="1">Leaf</tissue>
    </source>
</reference>
<dbReference type="EMBL" id="JAAIUW010000010">
    <property type="protein sequence ID" value="KAF7812846.1"/>
    <property type="molecule type" value="Genomic_DNA"/>
</dbReference>
<dbReference type="OrthoDB" id="1670072at2759"/>
<keyword evidence="2" id="KW-1185">Reference proteome</keyword>
<proteinExistence type="predicted"/>
<sequence>MSKFSTAVKVDGRINFGLWQVHVKDEELDLGAPSAIRLCLTKNVLTNVQGIPSKELWKKLEGLYQAKDISNRLMLKEQFHTLHMDEGTKMSDHLSTLNGIVSEIEVIEVKINDEDKALRLIWSLPSSYEYMKQILMYGKDTLNFKKLVGRMILFEDWVEHPHGISALPWKILGLRAMIVGVDNEADDVLIFNHGGDLLGYCLKISHTLSKFKRWSGYQGLCFNLHKVNTL</sequence>
<organism evidence="1 2">
    <name type="scientific">Senna tora</name>
    <dbReference type="NCBI Taxonomy" id="362788"/>
    <lineage>
        <taxon>Eukaryota</taxon>
        <taxon>Viridiplantae</taxon>
        <taxon>Streptophyta</taxon>
        <taxon>Embryophyta</taxon>
        <taxon>Tracheophyta</taxon>
        <taxon>Spermatophyta</taxon>
        <taxon>Magnoliopsida</taxon>
        <taxon>eudicotyledons</taxon>
        <taxon>Gunneridae</taxon>
        <taxon>Pentapetalae</taxon>
        <taxon>rosids</taxon>
        <taxon>fabids</taxon>
        <taxon>Fabales</taxon>
        <taxon>Fabaceae</taxon>
        <taxon>Caesalpinioideae</taxon>
        <taxon>Cassia clade</taxon>
        <taxon>Senna</taxon>
    </lineage>
</organism>
<evidence type="ECO:0000313" key="2">
    <source>
        <dbReference type="Proteomes" id="UP000634136"/>
    </source>
</evidence>
<gene>
    <name evidence="1" type="ORF">G2W53_033822</name>
</gene>